<reference evidence="1 2" key="1">
    <citation type="submission" date="2019-08" db="EMBL/GenBank/DDBJ databases">
        <title>In-depth cultivation of the pig gut microbiome towards novel bacterial diversity and tailored functional studies.</title>
        <authorList>
            <person name="Wylensek D."/>
            <person name="Hitch T.C.A."/>
            <person name="Clavel T."/>
        </authorList>
    </citation>
    <scope>NUCLEOTIDE SEQUENCE [LARGE SCALE GENOMIC DNA]</scope>
    <source>
        <strain evidence="1 2">WCA-693-APC-MOT-I</strain>
    </source>
</reference>
<dbReference type="Proteomes" id="UP000482209">
    <property type="component" value="Unassembled WGS sequence"/>
</dbReference>
<keyword evidence="2" id="KW-1185">Reference proteome</keyword>
<comment type="caution">
    <text evidence="1">The sequence shown here is derived from an EMBL/GenBank/DDBJ whole genome shotgun (WGS) entry which is preliminary data.</text>
</comment>
<protein>
    <submittedName>
        <fullName evidence="1">Uncharacterized protein</fullName>
    </submittedName>
</protein>
<proteinExistence type="predicted"/>
<evidence type="ECO:0000313" key="2">
    <source>
        <dbReference type="Proteomes" id="UP000482209"/>
    </source>
</evidence>
<sequence length="61" mass="7112">MGNISEMELQNIRHLLTSAQTEEKKYQAYAEQATDPQVKQFFQKASQSATQNKQTFLQYLQ</sequence>
<organism evidence="1 2">
    <name type="scientific">Velocimicrobium porci</name>
    <dbReference type="NCBI Taxonomy" id="2606634"/>
    <lineage>
        <taxon>Bacteria</taxon>
        <taxon>Bacillati</taxon>
        <taxon>Bacillota</taxon>
        <taxon>Clostridia</taxon>
        <taxon>Lachnospirales</taxon>
        <taxon>Lachnospiraceae</taxon>
        <taxon>Velocimicrobium</taxon>
    </lineage>
</organism>
<evidence type="ECO:0000313" key="1">
    <source>
        <dbReference type="EMBL" id="MSS63775.1"/>
    </source>
</evidence>
<name>A0A6L5XY94_9FIRM</name>
<dbReference type="EMBL" id="VUMT01000009">
    <property type="protein sequence ID" value="MSS63775.1"/>
    <property type="molecule type" value="Genomic_DNA"/>
</dbReference>
<dbReference type="RefSeq" id="WP_154519178.1">
    <property type="nucleotide sequence ID" value="NZ_VUMT01000009.1"/>
</dbReference>
<gene>
    <name evidence="1" type="ORF">FYJ58_07770</name>
</gene>
<accession>A0A6L5XY94</accession>
<dbReference type="AlphaFoldDB" id="A0A6L5XY94"/>